<reference evidence="3" key="1">
    <citation type="submission" date="2016-10" db="EMBL/GenBank/DDBJ databases">
        <authorList>
            <person name="Varghese N."/>
            <person name="Submissions S."/>
        </authorList>
    </citation>
    <scope>NUCLEOTIDE SEQUENCE [LARGE SCALE GENOMIC DNA]</scope>
    <source>
        <strain evidence="3">DSM 3695</strain>
    </source>
</reference>
<dbReference type="Proteomes" id="UP000199310">
    <property type="component" value="Unassembled WGS sequence"/>
</dbReference>
<dbReference type="STRING" id="29529.SAMN04488122_6356"/>
<sequence>MHQACSHKEWGPNQSRDTEETINTDFHAIMAAEEACSSRLAGERTTTRRKALENKGWYYGKMGKPGTAYSKTLKTREIIARGKI</sequence>
<evidence type="ECO:0000256" key="1">
    <source>
        <dbReference type="SAM" id="MobiDB-lite"/>
    </source>
</evidence>
<dbReference type="RefSeq" id="WP_089902956.1">
    <property type="nucleotide sequence ID" value="NZ_FOJG01000002.1"/>
</dbReference>
<dbReference type="AlphaFoldDB" id="A0A1I0SCV4"/>
<feature type="compositionally biased region" description="Basic and acidic residues" evidence="1">
    <location>
        <begin position="1"/>
        <end position="10"/>
    </location>
</feature>
<name>A0A1I0SCV4_9BACT</name>
<feature type="region of interest" description="Disordered" evidence="1">
    <location>
        <begin position="1"/>
        <end position="21"/>
    </location>
</feature>
<evidence type="ECO:0000313" key="3">
    <source>
        <dbReference type="Proteomes" id="UP000199310"/>
    </source>
</evidence>
<keyword evidence="3" id="KW-1185">Reference proteome</keyword>
<dbReference type="EMBL" id="FOJG01000002">
    <property type="protein sequence ID" value="SEW55301.1"/>
    <property type="molecule type" value="Genomic_DNA"/>
</dbReference>
<evidence type="ECO:0000313" key="2">
    <source>
        <dbReference type="EMBL" id="SEW55301.1"/>
    </source>
</evidence>
<accession>A0A1I0SCV4</accession>
<protein>
    <submittedName>
        <fullName evidence="2">Uncharacterized protein</fullName>
    </submittedName>
</protein>
<organism evidence="2 3">
    <name type="scientific">Chitinophaga arvensicola</name>
    <dbReference type="NCBI Taxonomy" id="29529"/>
    <lineage>
        <taxon>Bacteria</taxon>
        <taxon>Pseudomonadati</taxon>
        <taxon>Bacteroidota</taxon>
        <taxon>Chitinophagia</taxon>
        <taxon>Chitinophagales</taxon>
        <taxon>Chitinophagaceae</taxon>
        <taxon>Chitinophaga</taxon>
    </lineage>
</organism>
<proteinExistence type="predicted"/>
<gene>
    <name evidence="2" type="ORF">SAMN04488122_6356</name>
</gene>